<organism evidence="1 2">
    <name type="scientific">Micromonospora violae</name>
    <dbReference type="NCBI Taxonomy" id="1278207"/>
    <lineage>
        <taxon>Bacteria</taxon>
        <taxon>Bacillati</taxon>
        <taxon>Actinomycetota</taxon>
        <taxon>Actinomycetes</taxon>
        <taxon>Micromonosporales</taxon>
        <taxon>Micromonosporaceae</taxon>
        <taxon>Micromonospora</taxon>
    </lineage>
</organism>
<protein>
    <submittedName>
        <fullName evidence="1">Uncharacterized protein</fullName>
    </submittedName>
</protein>
<name>A0A4Q7UM77_9ACTN</name>
<dbReference type="Proteomes" id="UP000293781">
    <property type="component" value="Unassembled WGS sequence"/>
</dbReference>
<dbReference type="EMBL" id="SHKK01000001">
    <property type="protein sequence ID" value="RZT82054.1"/>
    <property type="molecule type" value="Genomic_DNA"/>
</dbReference>
<accession>A0A4Q7UM77</accession>
<comment type="caution">
    <text evidence="1">The sequence shown here is derived from an EMBL/GenBank/DDBJ whole genome shotgun (WGS) entry which is preliminary data.</text>
</comment>
<sequence length="43" mass="4674">MMVEVTRPAASWEASFHIPSPVDSDIDETDSPTELCPVIELAS</sequence>
<gene>
    <name evidence="1" type="ORF">EV382_5354</name>
</gene>
<proteinExistence type="predicted"/>
<reference evidence="1 2" key="1">
    <citation type="submission" date="2019-02" db="EMBL/GenBank/DDBJ databases">
        <title>Sequencing the genomes of 1000 actinobacteria strains.</title>
        <authorList>
            <person name="Klenk H.-P."/>
        </authorList>
    </citation>
    <scope>NUCLEOTIDE SEQUENCE [LARGE SCALE GENOMIC DNA]</scope>
    <source>
        <strain evidence="1 2">DSM 45888</strain>
    </source>
</reference>
<keyword evidence="2" id="KW-1185">Reference proteome</keyword>
<evidence type="ECO:0000313" key="1">
    <source>
        <dbReference type="EMBL" id="RZT82054.1"/>
    </source>
</evidence>
<dbReference type="AlphaFoldDB" id="A0A4Q7UM77"/>
<evidence type="ECO:0000313" key="2">
    <source>
        <dbReference type="Proteomes" id="UP000293781"/>
    </source>
</evidence>